<reference evidence="9 10" key="1">
    <citation type="submission" date="2019-04" db="EMBL/GenBank/DDBJ databases">
        <title>Draft genome sequences for three unisolated Alnus-infective Frankia Sp+ strains, AgTrS, AiOr and AvVan, the first sequenced Frankia strains able to sporulate in-planta.</title>
        <authorList>
            <person name="Bethencourt L."/>
            <person name="Vautrin F."/>
            <person name="Taib N."/>
            <person name="Dubost A."/>
            <person name="Castro-Garcia L."/>
            <person name="Imbaud O."/>
            <person name="Abrouk D."/>
            <person name="Fournier P."/>
            <person name="Briolay J."/>
            <person name="Nguyen A."/>
            <person name="Normand P."/>
            <person name="Fernandez M.P."/>
            <person name="Brochier-Armanet C."/>
            <person name="Herrera-Belaroussi A."/>
        </authorList>
    </citation>
    <scope>NUCLEOTIDE SEQUENCE [LARGE SCALE GENOMIC DNA]</scope>
    <source>
        <strain evidence="9 10">AvVan</strain>
    </source>
</reference>
<dbReference type="PANTHER" id="PTHR43821:SF1">
    <property type="entry name" value="NAD(P)H NITROREDUCTASE YDJA-RELATED"/>
    <property type="match status" value="1"/>
</dbReference>
<dbReference type="Gene3D" id="3.40.109.10">
    <property type="entry name" value="NADH Oxidase"/>
    <property type="match status" value="1"/>
</dbReference>
<dbReference type="InterPro" id="IPR026021">
    <property type="entry name" value="YdjA-like"/>
</dbReference>
<dbReference type="PANTHER" id="PTHR43821">
    <property type="entry name" value="NAD(P)H NITROREDUCTASE YDJA-RELATED"/>
    <property type="match status" value="1"/>
</dbReference>
<protein>
    <submittedName>
        <fullName evidence="9">Nitroreductase</fullName>
    </submittedName>
</protein>
<dbReference type="PIRSF" id="PIRSF000232">
    <property type="entry name" value="YdjA"/>
    <property type="match status" value="1"/>
</dbReference>
<keyword evidence="4" id="KW-0521">NADP</keyword>
<accession>A0A4S5D2S3</accession>
<feature type="non-terminal residue" evidence="9">
    <location>
        <position position="221"/>
    </location>
</feature>
<proteinExistence type="inferred from homology"/>
<comment type="caution">
    <text evidence="9">The sequence shown here is derived from an EMBL/GenBank/DDBJ whole genome shotgun (WGS) entry which is preliminary data.</text>
</comment>
<keyword evidence="10" id="KW-1185">Reference proteome</keyword>
<evidence type="ECO:0000256" key="6">
    <source>
        <dbReference type="ARBA" id="ARBA00023027"/>
    </source>
</evidence>
<feature type="binding site" description="in other chain" evidence="7">
    <location>
        <begin position="131"/>
        <end position="133"/>
    </location>
    <ligand>
        <name>FMN</name>
        <dbReference type="ChEBI" id="CHEBI:58210"/>
        <note>ligand shared between dimeric partners</note>
    </ligand>
</feature>
<evidence type="ECO:0000256" key="5">
    <source>
        <dbReference type="ARBA" id="ARBA00023002"/>
    </source>
</evidence>
<feature type="domain" description="Nitroreductase" evidence="8">
    <location>
        <begin position="18"/>
        <end position="162"/>
    </location>
</feature>
<dbReference type="Proteomes" id="UP000305282">
    <property type="component" value="Unassembled WGS sequence"/>
</dbReference>
<comment type="similarity">
    <text evidence="1">Belongs to the nitroreductase family.</text>
</comment>
<dbReference type="RefSeq" id="WP_136449203.1">
    <property type="nucleotide sequence ID" value="NZ_SSXH01000620.1"/>
</dbReference>
<organism evidence="9 10">
    <name type="scientific">Candidatus Frankia alpina</name>
    <dbReference type="NCBI Taxonomy" id="2699483"/>
    <lineage>
        <taxon>Bacteria</taxon>
        <taxon>Bacillati</taxon>
        <taxon>Actinomycetota</taxon>
        <taxon>Actinomycetes</taxon>
        <taxon>Frankiales</taxon>
        <taxon>Frankiaceae</taxon>
        <taxon>Frankia</taxon>
    </lineage>
</organism>
<dbReference type="CDD" id="cd02135">
    <property type="entry name" value="YdjA-like"/>
    <property type="match status" value="1"/>
</dbReference>
<keyword evidence="5" id="KW-0560">Oxidoreductase</keyword>
<name>A0A4S5D2S3_9ACTN</name>
<evidence type="ECO:0000256" key="1">
    <source>
        <dbReference type="ARBA" id="ARBA00007118"/>
    </source>
</evidence>
<evidence type="ECO:0000259" key="8">
    <source>
        <dbReference type="Pfam" id="PF00881"/>
    </source>
</evidence>
<evidence type="ECO:0000256" key="3">
    <source>
        <dbReference type="ARBA" id="ARBA00022643"/>
    </source>
</evidence>
<keyword evidence="2" id="KW-0285">Flavoprotein</keyword>
<dbReference type="InterPro" id="IPR029479">
    <property type="entry name" value="Nitroreductase"/>
</dbReference>
<evidence type="ECO:0000256" key="4">
    <source>
        <dbReference type="ARBA" id="ARBA00022857"/>
    </source>
</evidence>
<dbReference type="EMBL" id="SSXH01000620">
    <property type="protein sequence ID" value="THJ50196.1"/>
    <property type="molecule type" value="Genomic_DNA"/>
</dbReference>
<keyword evidence="3 7" id="KW-0288">FMN</keyword>
<evidence type="ECO:0000313" key="10">
    <source>
        <dbReference type="Proteomes" id="UP000305282"/>
    </source>
</evidence>
<dbReference type="GO" id="GO:0016491">
    <property type="term" value="F:oxidoreductase activity"/>
    <property type="evidence" value="ECO:0007669"/>
    <property type="project" value="UniProtKB-KW"/>
</dbReference>
<feature type="binding site" description="in other chain" evidence="7">
    <location>
        <begin position="10"/>
        <end position="12"/>
    </location>
    <ligand>
        <name>FMN</name>
        <dbReference type="ChEBI" id="CHEBI:58210"/>
        <note>ligand shared between dimeric partners</note>
    </ligand>
</feature>
<evidence type="ECO:0000256" key="2">
    <source>
        <dbReference type="ARBA" id="ARBA00022630"/>
    </source>
</evidence>
<gene>
    <name evidence="9" type="ORF">E7Y31_18805</name>
</gene>
<evidence type="ECO:0000313" key="9">
    <source>
        <dbReference type="EMBL" id="THJ50196.1"/>
    </source>
</evidence>
<keyword evidence="6" id="KW-0520">NAD</keyword>
<dbReference type="Pfam" id="PF00881">
    <property type="entry name" value="Nitroreductase"/>
    <property type="match status" value="1"/>
</dbReference>
<feature type="binding site" evidence="7">
    <location>
        <position position="39"/>
    </location>
    <ligand>
        <name>FMN</name>
        <dbReference type="ChEBI" id="CHEBI:58210"/>
        <note>ligand shared between dimeric partners</note>
    </ligand>
</feature>
<dbReference type="InterPro" id="IPR000415">
    <property type="entry name" value="Nitroreductase-like"/>
</dbReference>
<evidence type="ECO:0000256" key="7">
    <source>
        <dbReference type="PIRSR" id="PIRSR000232-1"/>
    </source>
</evidence>
<sequence>MDALACLMTRRTATRLVEPGPTTEQLAVILSAATTAPDHKMLRPWRFVVVRGEARATLATAIAEAAQAVGTLPEPVVRKAAGKATLSPALIAVVAARVQSKVPVGEQDASAAAAAQNICLAAHALGLASAWKSVPLLLDSAQVRAAFGLADGEELVGWVELGTQAQGMPLPSRPAVPLDQVAAELAVDGTLRPVAAVVPDQLPVSAAAAQPIGSARSGPVG</sequence>
<dbReference type="OrthoDB" id="3268470at2"/>
<dbReference type="AlphaFoldDB" id="A0A4S5D2S3"/>
<comment type="cofactor">
    <cofactor evidence="7">
        <name>FMN</name>
        <dbReference type="ChEBI" id="CHEBI:58210"/>
    </cofactor>
    <text evidence="7">Binds 1 FMN per subunit.</text>
</comment>
<dbReference type="InterPro" id="IPR052530">
    <property type="entry name" value="NAD(P)H_nitroreductase"/>
</dbReference>
<dbReference type="SUPFAM" id="SSF55469">
    <property type="entry name" value="FMN-dependent nitroreductase-like"/>
    <property type="match status" value="1"/>
</dbReference>